<comment type="caution">
    <text evidence="1">The sequence shown here is derived from an EMBL/GenBank/DDBJ whole genome shotgun (WGS) entry which is preliminary data.</text>
</comment>
<reference evidence="1 2" key="1">
    <citation type="submission" date="2018-05" db="EMBL/GenBank/DDBJ databases">
        <title>Genomic Encyclopedia of Archaeal and Bacterial Type Strains, Phase II (KMG-II): from individual species to whole genera.</title>
        <authorList>
            <person name="Goeker M."/>
        </authorList>
    </citation>
    <scope>NUCLEOTIDE SEQUENCE [LARGE SCALE GENOMIC DNA]</scope>
    <source>
        <strain evidence="1 2">DSM 22214</strain>
    </source>
</reference>
<dbReference type="Proteomes" id="UP000245489">
    <property type="component" value="Unassembled WGS sequence"/>
</dbReference>
<keyword evidence="2" id="KW-1185">Reference proteome</keyword>
<name>A0A316EB86_9BACT</name>
<gene>
    <name evidence="1" type="ORF">LV89_02028</name>
</gene>
<sequence length="43" mass="5105">MIKVITQKYRGFGKDHGIETKLKILFLGIPIYVREIRHEGYKD</sequence>
<dbReference type="AlphaFoldDB" id="A0A316EB86"/>
<organism evidence="1 2">
    <name type="scientific">Arcicella aurantiaca</name>
    <dbReference type="NCBI Taxonomy" id="591202"/>
    <lineage>
        <taxon>Bacteria</taxon>
        <taxon>Pseudomonadati</taxon>
        <taxon>Bacteroidota</taxon>
        <taxon>Cytophagia</taxon>
        <taxon>Cytophagales</taxon>
        <taxon>Flectobacillaceae</taxon>
        <taxon>Arcicella</taxon>
    </lineage>
</organism>
<evidence type="ECO:0000313" key="2">
    <source>
        <dbReference type="Proteomes" id="UP000245489"/>
    </source>
</evidence>
<dbReference type="RefSeq" id="WP_262509859.1">
    <property type="nucleotide sequence ID" value="NZ_QGGO01000008.1"/>
</dbReference>
<accession>A0A316EB86</accession>
<evidence type="ECO:0000313" key="1">
    <source>
        <dbReference type="EMBL" id="PWK27211.1"/>
    </source>
</evidence>
<dbReference type="EMBL" id="QGGO01000008">
    <property type="protein sequence ID" value="PWK27211.1"/>
    <property type="molecule type" value="Genomic_DNA"/>
</dbReference>
<proteinExistence type="predicted"/>
<protein>
    <submittedName>
        <fullName evidence="1">Uncharacterized protein</fullName>
    </submittedName>
</protein>